<dbReference type="EC" id="2.4.1.7" evidence="5"/>
<dbReference type="SMART" id="SM00642">
    <property type="entry name" value="Aamy"/>
    <property type="match status" value="1"/>
</dbReference>
<dbReference type="Pfam" id="PF00128">
    <property type="entry name" value="Alpha-amylase"/>
    <property type="match status" value="1"/>
</dbReference>
<feature type="domain" description="Glycosyl hydrolase family 13 catalytic" evidence="4">
    <location>
        <begin position="38"/>
        <end position="494"/>
    </location>
</feature>
<keyword evidence="1 5" id="KW-0328">Glycosyltransferase</keyword>
<evidence type="ECO:0000313" key="6">
    <source>
        <dbReference type="Proteomes" id="UP000317318"/>
    </source>
</evidence>
<proteinExistence type="predicted"/>
<evidence type="ECO:0000259" key="4">
    <source>
        <dbReference type="SMART" id="SM00642"/>
    </source>
</evidence>
<dbReference type="GO" id="GO:0005975">
    <property type="term" value="P:carbohydrate metabolic process"/>
    <property type="evidence" value="ECO:0007669"/>
    <property type="project" value="InterPro"/>
</dbReference>
<feature type="binding site" evidence="3">
    <location>
        <position position="101"/>
    </location>
    <ligand>
        <name>substrate</name>
    </ligand>
</feature>
<dbReference type="InterPro" id="IPR017853">
    <property type="entry name" value="GH"/>
</dbReference>
<evidence type="ECO:0000313" key="5">
    <source>
        <dbReference type="EMBL" id="QDT36328.1"/>
    </source>
</evidence>
<dbReference type="KEGG" id="svp:Pan189_06840"/>
<reference evidence="5 6" key="1">
    <citation type="submission" date="2019-02" db="EMBL/GenBank/DDBJ databases">
        <title>Deep-cultivation of Planctomycetes and their phenomic and genomic characterization uncovers novel biology.</title>
        <authorList>
            <person name="Wiegand S."/>
            <person name="Jogler M."/>
            <person name="Boedeker C."/>
            <person name="Pinto D."/>
            <person name="Vollmers J."/>
            <person name="Rivas-Marin E."/>
            <person name="Kohn T."/>
            <person name="Peeters S.H."/>
            <person name="Heuer A."/>
            <person name="Rast P."/>
            <person name="Oberbeckmann S."/>
            <person name="Bunk B."/>
            <person name="Jeske O."/>
            <person name="Meyerdierks A."/>
            <person name="Storesund J.E."/>
            <person name="Kallscheuer N."/>
            <person name="Luecker S."/>
            <person name="Lage O.M."/>
            <person name="Pohl T."/>
            <person name="Merkel B.J."/>
            <person name="Hornburger P."/>
            <person name="Mueller R.-W."/>
            <person name="Bruemmer F."/>
            <person name="Labrenz M."/>
            <person name="Spormann A.M."/>
            <person name="Op den Camp H."/>
            <person name="Overmann J."/>
            <person name="Amann R."/>
            <person name="Jetten M.S.M."/>
            <person name="Mascher T."/>
            <person name="Medema M.H."/>
            <person name="Devos D.P."/>
            <person name="Kaster A.-K."/>
            <person name="Ovreas L."/>
            <person name="Rohde M."/>
            <person name="Galperin M.Y."/>
            <person name="Jogler C."/>
        </authorList>
    </citation>
    <scope>NUCLEOTIDE SEQUENCE [LARGE SCALE GENOMIC DNA]</scope>
    <source>
        <strain evidence="5 6">Pan189</strain>
    </source>
</reference>
<dbReference type="PANTHER" id="PTHR38784:SF1">
    <property type="entry name" value="SUCROSE PHOSPHORYLASE"/>
    <property type="match status" value="1"/>
</dbReference>
<dbReference type="Proteomes" id="UP000317318">
    <property type="component" value="Chromosome"/>
</dbReference>
<feature type="binding site" evidence="3">
    <location>
        <begin position="233"/>
        <end position="235"/>
    </location>
    <ligand>
        <name>substrate</name>
    </ligand>
</feature>
<dbReference type="SUPFAM" id="SSF51445">
    <property type="entry name" value="(Trans)glycosidases"/>
    <property type="match status" value="1"/>
</dbReference>
<dbReference type="InterPro" id="IPR033746">
    <property type="entry name" value="GGa_phosphorylase"/>
</dbReference>
<dbReference type="PIRSF" id="PIRSF003059">
    <property type="entry name" value="Sucrose_phosphorylase"/>
    <property type="match status" value="1"/>
</dbReference>
<dbReference type="CDD" id="cd11356">
    <property type="entry name" value="AmyAc_Sucrose_phosphorylase-like_1"/>
    <property type="match status" value="1"/>
</dbReference>
<protein>
    <submittedName>
        <fullName evidence="5">Sucrose phosphorylase</fullName>
        <ecNumber evidence="5">2.4.1.7</ecNumber>
    </submittedName>
</protein>
<feature type="binding site" evidence="3">
    <location>
        <position position="457"/>
    </location>
    <ligand>
        <name>substrate</name>
    </ligand>
</feature>
<keyword evidence="6" id="KW-1185">Reference proteome</keyword>
<dbReference type="Gene3D" id="3.90.400.10">
    <property type="entry name" value="Oligo-1,6-glucosidase, Domain 2"/>
    <property type="match status" value="1"/>
</dbReference>
<dbReference type="Gene3D" id="3.20.20.80">
    <property type="entry name" value="Glycosidases"/>
    <property type="match status" value="1"/>
</dbReference>
<feature type="binding site" evidence="3">
    <location>
        <begin position="349"/>
        <end position="350"/>
    </location>
    <ligand>
        <name>substrate</name>
    </ligand>
</feature>
<dbReference type="InterPro" id="IPR016377">
    <property type="entry name" value="Sucrose_GGa_phosphorylase-rel"/>
</dbReference>
<dbReference type="OrthoDB" id="9805159at2"/>
<dbReference type="InterPro" id="IPR045857">
    <property type="entry name" value="O16G_dom_2"/>
</dbReference>
<dbReference type="InterPro" id="IPR006047">
    <property type="entry name" value="GH13_cat_dom"/>
</dbReference>
<evidence type="ECO:0000256" key="2">
    <source>
        <dbReference type="ARBA" id="ARBA00022679"/>
    </source>
</evidence>
<evidence type="ECO:0000256" key="3">
    <source>
        <dbReference type="PIRSR" id="PIRSR003059-2"/>
    </source>
</evidence>
<sequence length="581" mass="64650">MNLSDDALSKIRSLLEPLYPDRVDEVAGRLDELAGRYTDLPKRDADGLWDERDIVLITYGDQVRGGEGAALAAQTKFLLDHGLKDGLSTVHLLPCFPYSSDDGFSVIDYREIDPDVGTWDDVAALGEQFDVMYDLVLNHCSQHSDYFKGYLAGTEPYTNFFIEADPEDERLAMVTRPRSLPLLTQYASSRGDKHVWTTFSDDQVDLNFAEPDVLVEMFDVLLTYAKQGGRIIRLDAIAYLWKKLGTNCIHLPETHAVVKLMRVLLDELAPGTILLTETNVPHSENVGYFGDNVPGENRGDEAQMVYQFSLAPLLLDAFLHEDATYLIRWLAKLEHFGGSRTYFNFTASHDGIGVRPLEGLVPPERVQELADAVKARGGRVSTRRNADGSDSPYELNITYFSAMADSDSDEQSDRPVRRFLASQAVMLALRGIPGVYFHSLIGTLNDLRGMAKTGRARTINRRKFELDELEGIVNNESSPQAVVFNAYRSLLKVRRKQQAFHPDAPQSVFADAPPELVVFARRAVDESQTILVACNTSSKPVELPAAARVLCPKGTDLITGESLSTDRPIPPLRTVWLDAGH</sequence>
<organism evidence="5 6">
    <name type="scientific">Stratiformator vulcanicus</name>
    <dbReference type="NCBI Taxonomy" id="2527980"/>
    <lineage>
        <taxon>Bacteria</taxon>
        <taxon>Pseudomonadati</taxon>
        <taxon>Planctomycetota</taxon>
        <taxon>Planctomycetia</taxon>
        <taxon>Planctomycetales</taxon>
        <taxon>Planctomycetaceae</taxon>
        <taxon>Stratiformator</taxon>
    </lineage>
</organism>
<keyword evidence="2 5" id="KW-0808">Transferase</keyword>
<accession>A0A517QXL2</accession>
<dbReference type="PANTHER" id="PTHR38784">
    <property type="entry name" value="SUCROSE PHOSPHORYLASE"/>
    <property type="match status" value="1"/>
</dbReference>
<feature type="binding site" evidence="3">
    <location>
        <position position="139"/>
    </location>
    <ligand>
        <name>substrate</name>
    </ligand>
</feature>
<name>A0A517QXL2_9PLAN</name>
<gene>
    <name evidence="5" type="primary">gtfA</name>
    <name evidence="5" type="ORF">Pan189_06840</name>
</gene>
<dbReference type="EMBL" id="CP036268">
    <property type="protein sequence ID" value="QDT36328.1"/>
    <property type="molecule type" value="Genomic_DNA"/>
</dbReference>
<dbReference type="GO" id="GO:0009018">
    <property type="term" value="F:sucrose phosphorylase activity"/>
    <property type="evidence" value="ECO:0007669"/>
    <property type="project" value="UniProtKB-EC"/>
</dbReference>
<dbReference type="GO" id="GO:0016798">
    <property type="term" value="F:hydrolase activity, acting on glycosyl bonds"/>
    <property type="evidence" value="ECO:0007669"/>
    <property type="project" value="UniProtKB-KW"/>
</dbReference>
<dbReference type="AlphaFoldDB" id="A0A517QXL2"/>
<dbReference type="RefSeq" id="WP_145362538.1">
    <property type="nucleotide sequence ID" value="NZ_CP036268.1"/>
</dbReference>
<evidence type="ECO:0000256" key="1">
    <source>
        <dbReference type="ARBA" id="ARBA00022676"/>
    </source>
</evidence>